<keyword evidence="1" id="KW-0472">Membrane</keyword>
<evidence type="ECO:0000256" key="1">
    <source>
        <dbReference type="SAM" id="Phobius"/>
    </source>
</evidence>
<evidence type="ECO:0000313" key="2">
    <source>
        <dbReference type="EMBL" id="ARU56188.1"/>
    </source>
</evidence>
<keyword evidence="1" id="KW-1133">Transmembrane helix</keyword>
<protein>
    <recommendedName>
        <fullName evidence="4">Heparinase II/III-like protein</fullName>
    </recommendedName>
</protein>
<keyword evidence="3" id="KW-1185">Reference proteome</keyword>
<dbReference type="Proteomes" id="UP000196027">
    <property type="component" value="Chromosome"/>
</dbReference>
<name>A0A1Y0I6R3_9GAMM</name>
<evidence type="ECO:0008006" key="4">
    <source>
        <dbReference type="Google" id="ProtNLM"/>
    </source>
</evidence>
<evidence type="ECO:0000313" key="3">
    <source>
        <dbReference type="Proteomes" id="UP000196027"/>
    </source>
</evidence>
<feature type="transmembrane region" description="Helical" evidence="1">
    <location>
        <begin position="32"/>
        <end position="52"/>
    </location>
</feature>
<sequence length="742" mass="82727">MQAAVNLNPVVVLSANINKLCEYSMKAFSKRIFRILCLCLFAALVAVMLAKFDWSGRTTASLAGQELQGAGVFIGSDFPAITRSYPRILSRGNPGFSNIGNADPVLIENMQSLLCAGQKQNSIGHPLKNRVVCSVVFPGESAEEHWNQYVSELQNTETIPCTASNNLSNTWQIALLLDQVAAHVSPGQLKPVFDKLAASLEQCLGVLDGRSASLWHGRFSLGLEAFITALVLPVGEQTQKLKTRAYKHFLNSIEAIRLTEGWPSGYNYWINSRALTFLIAVDGFLNSVSGMEGLKRELVRIVRRVGLWHIYMTRPDNRIAAIADDGPRVDLKHQTRLVMEYIAKLTGESLYADYAEKIVALHGVQADYADFYWLLPFTSYNFNSYNDTRFGERTLRSAAGGLELQPLSDVFGSGAYNQVVIRSGWNHDATFLQFRAGSLFSHHQHYDAGHFSLFKRMPVFVDSSIYFGMQTDNRLYYSVRTVAKNGLLIHRSGEDVRPSRAFEESVAAGGQRLVFPTGSAITSVAHWRENQETGWHLKAGHLISKSDQAGVQRYQLDLTAAYDSIMFDSQGSGGKVRKVLRDISYLKGQDIVIIRDRVWPVESEYRVTAVFHTLAKPMSEIVAPHGLTMKIRGDGGVLARVDYWSNVALSLDLIGGEKGRYWVVDDNTMEGKNYDGGSKQKSWFDNPEWRTELSGYPAASGSFELLTVVQLHAPEIASRPDFRVKPEGPEIQVGDYSFRFEQ</sequence>
<reference evidence="2 3" key="1">
    <citation type="submission" date="2017-05" db="EMBL/GenBank/DDBJ databases">
        <title>Genomic insights into alkan degradation activity of Oleiphilus messinensis.</title>
        <authorList>
            <person name="Kozyavkin S.A."/>
            <person name="Slesarev A.I."/>
            <person name="Golyshin P.N."/>
            <person name="Korzhenkov A."/>
            <person name="Golyshina O.N."/>
            <person name="Toshchakov S.V."/>
        </authorList>
    </citation>
    <scope>NUCLEOTIDE SEQUENCE [LARGE SCALE GENOMIC DNA]</scope>
    <source>
        <strain evidence="2 3">ME102</strain>
    </source>
</reference>
<accession>A0A1Y0I6R3</accession>
<dbReference type="Gene3D" id="2.70.98.70">
    <property type="match status" value="1"/>
</dbReference>
<dbReference type="KEGG" id="ome:OLMES_2115"/>
<dbReference type="InterPro" id="IPR008929">
    <property type="entry name" value="Chondroitin_lyas"/>
</dbReference>
<gene>
    <name evidence="2" type="ORF">OLMES_2115</name>
</gene>
<dbReference type="AlphaFoldDB" id="A0A1Y0I6R3"/>
<dbReference type="EMBL" id="CP021425">
    <property type="protein sequence ID" value="ARU56188.1"/>
    <property type="molecule type" value="Genomic_DNA"/>
</dbReference>
<proteinExistence type="predicted"/>
<keyword evidence="1" id="KW-0812">Transmembrane</keyword>
<organism evidence="2 3">
    <name type="scientific">Oleiphilus messinensis</name>
    <dbReference type="NCBI Taxonomy" id="141451"/>
    <lineage>
        <taxon>Bacteria</taxon>
        <taxon>Pseudomonadati</taxon>
        <taxon>Pseudomonadota</taxon>
        <taxon>Gammaproteobacteria</taxon>
        <taxon>Oceanospirillales</taxon>
        <taxon>Oleiphilaceae</taxon>
        <taxon>Oleiphilus</taxon>
    </lineage>
</organism>
<dbReference type="Gene3D" id="1.50.10.100">
    <property type="entry name" value="Chondroitin AC/alginate lyase"/>
    <property type="match status" value="1"/>
</dbReference>